<keyword evidence="1" id="KW-0418">Kinase</keyword>
<dbReference type="SUPFAM" id="SSF55874">
    <property type="entry name" value="ATPase domain of HSP90 chaperone/DNA topoisomerase II/histidine kinase"/>
    <property type="match status" value="1"/>
</dbReference>
<keyword evidence="3" id="KW-0067">ATP-binding</keyword>
<dbReference type="EMBL" id="CP108036">
    <property type="protein sequence ID" value="WUN84480.1"/>
    <property type="molecule type" value="Genomic_DNA"/>
</dbReference>
<dbReference type="CDD" id="cd16936">
    <property type="entry name" value="HATPase_RsbW-like"/>
    <property type="match status" value="1"/>
</dbReference>
<dbReference type="PANTHER" id="PTHR35526:SF3">
    <property type="entry name" value="ANTI-SIGMA-F FACTOR RSBW"/>
    <property type="match status" value="1"/>
</dbReference>
<evidence type="ECO:0000259" key="2">
    <source>
        <dbReference type="Pfam" id="PF13581"/>
    </source>
</evidence>
<keyword evidence="4" id="KW-1185">Reference proteome</keyword>
<dbReference type="InterPro" id="IPR036890">
    <property type="entry name" value="HATPase_C_sf"/>
</dbReference>
<dbReference type="InterPro" id="IPR003594">
    <property type="entry name" value="HATPase_dom"/>
</dbReference>
<dbReference type="PANTHER" id="PTHR35526">
    <property type="entry name" value="ANTI-SIGMA-F FACTOR RSBW-RELATED"/>
    <property type="match status" value="1"/>
</dbReference>
<evidence type="ECO:0000313" key="4">
    <source>
        <dbReference type="Proteomes" id="UP001432312"/>
    </source>
</evidence>
<dbReference type="RefSeq" id="WP_031148126.1">
    <property type="nucleotide sequence ID" value="NZ_CP108036.1"/>
</dbReference>
<evidence type="ECO:0000313" key="3">
    <source>
        <dbReference type="EMBL" id="WUN84480.1"/>
    </source>
</evidence>
<evidence type="ECO:0000256" key="1">
    <source>
        <dbReference type="ARBA" id="ARBA00022527"/>
    </source>
</evidence>
<protein>
    <submittedName>
        <fullName evidence="3">ATP-binding protein</fullName>
    </submittedName>
</protein>
<dbReference type="Pfam" id="PF13581">
    <property type="entry name" value="HATPase_c_2"/>
    <property type="match status" value="1"/>
</dbReference>
<dbReference type="InterPro" id="IPR050267">
    <property type="entry name" value="Anti-sigma-factor_SerPK"/>
</dbReference>
<dbReference type="GO" id="GO:0005524">
    <property type="term" value="F:ATP binding"/>
    <property type="evidence" value="ECO:0007669"/>
    <property type="project" value="UniProtKB-KW"/>
</dbReference>
<reference evidence="3" key="1">
    <citation type="submission" date="2022-10" db="EMBL/GenBank/DDBJ databases">
        <title>The complete genomes of actinobacterial strains from the NBC collection.</title>
        <authorList>
            <person name="Joergensen T.S."/>
            <person name="Alvarez Arevalo M."/>
            <person name="Sterndorff E.B."/>
            <person name="Faurdal D."/>
            <person name="Vuksanovic O."/>
            <person name="Mourched A.-S."/>
            <person name="Charusanti P."/>
            <person name="Shaw S."/>
            <person name="Blin K."/>
            <person name="Weber T."/>
        </authorList>
    </citation>
    <scope>NUCLEOTIDE SEQUENCE</scope>
    <source>
        <strain evidence="3">NBC_00303</strain>
    </source>
</reference>
<keyword evidence="1" id="KW-0808">Transferase</keyword>
<gene>
    <name evidence="3" type="ORF">OHA91_36480</name>
</gene>
<keyword evidence="1" id="KW-0723">Serine/threonine-protein kinase</keyword>
<name>A0ABZ1QQ63_9ACTN</name>
<dbReference type="Gene3D" id="3.30.565.10">
    <property type="entry name" value="Histidine kinase-like ATPase, C-terminal domain"/>
    <property type="match status" value="1"/>
</dbReference>
<dbReference type="Proteomes" id="UP001432312">
    <property type="component" value="Chromosome"/>
</dbReference>
<feature type="domain" description="Histidine kinase/HSP90-like ATPase" evidence="2">
    <location>
        <begin position="17"/>
        <end position="128"/>
    </location>
</feature>
<dbReference type="GeneID" id="95501668"/>
<accession>A0ABZ1QQ63</accession>
<proteinExistence type="predicted"/>
<keyword evidence="3" id="KW-0547">Nucleotide-binding</keyword>
<sequence>MAVKAVGWARSFPISEGVRAARQWTAAHLASLPWNASAADTVHSVLLCVSELVTNAHLHAVGTAHLVLTWDGRCLHVSVADGDPRLPRARTTGADANATSGRGLGIVSALADSLDVHSCHGGKAITACFRPAGGPDPHRADV</sequence>
<organism evidence="3 4">
    <name type="scientific">Streptomyces erythrochromogenes</name>
    <dbReference type="NCBI Taxonomy" id="285574"/>
    <lineage>
        <taxon>Bacteria</taxon>
        <taxon>Bacillati</taxon>
        <taxon>Actinomycetota</taxon>
        <taxon>Actinomycetes</taxon>
        <taxon>Kitasatosporales</taxon>
        <taxon>Streptomycetaceae</taxon>
        <taxon>Streptomyces</taxon>
    </lineage>
</organism>